<dbReference type="InParanoid" id="A0A1X7VT30"/>
<evidence type="ECO:0000313" key="1">
    <source>
        <dbReference type="EnsemblMetazoa" id="Aqu2.1.43000_001"/>
    </source>
</evidence>
<reference evidence="1" key="1">
    <citation type="submission" date="2017-05" db="UniProtKB">
        <authorList>
            <consortium name="EnsemblMetazoa"/>
        </authorList>
    </citation>
    <scope>IDENTIFICATION</scope>
</reference>
<proteinExistence type="predicted"/>
<accession>A0A1X7VT30</accession>
<sequence length="74" mass="8522">MQTDIDQLLELDTVKNLKKSRLADRVMDKPGIFRDFSDGFIYNNHPVLREHPDALQIVGYYDELEVCNPLGSNV</sequence>
<dbReference type="EnsemblMetazoa" id="Aqu2.1.43000_001">
    <property type="protein sequence ID" value="Aqu2.1.43000_001"/>
    <property type="gene ID" value="Aqu2.1.43000"/>
</dbReference>
<organism evidence="1">
    <name type="scientific">Amphimedon queenslandica</name>
    <name type="common">Sponge</name>
    <dbReference type="NCBI Taxonomy" id="400682"/>
    <lineage>
        <taxon>Eukaryota</taxon>
        <taxon>Metazoa</taxon>
        <taxon>Porifera</taxon>
        <taxon>Demospongiae</taxon>
        <taxon>Heteroscleromorpha</taxon>
        <taxon>Haplosclerida</taxon>
        <taxon>Niphatidae</taxon>
        <taxon>Amphimedon</taxon>
    </lineage>
</organism>
<name>A0A1X7VT30_AMPQE</name>
<dbReference type="AlphaFoldDB" id="A0A1X7VT30"/>
<protein>
    <submittedName>
        <fullName evidence="1">Uncharacterized protein</fullName>
    </submittedName>
</protein>